<feature type="transmembrane region" description="Helical" evidence="1">
    <location>
        <begin position="20"/>
        <end position="43"/>
    </location>
</feature>
<keyword evidence="1" id="KW-0812">Transmembrane</keyword>
<keyword evidence="1" id="KW-1133">Transmembrane helix</keyword>
<feature type="transmembrane region" description="Helical" evidence="1">
    <location>
        <begin position="55"/>
        <end position="77"/>
    </location>
</feature>
<sequence length="133" mass="14160">MPVLPIMYLLCIHGCDVGAVSTMFVSLLVFYVLLGTVIGYLCGKFIQGKKKAWPYWAKGLTSLLIAVGVIAFVSSYPSPLMLLILYPGFLIAGADNGILIVSVATVFYGVVGSGLGWLYGKFRSGSTTTIPLS</sequence>
<feature type="transmembrane region" description="Helical" evidence="1">
    <location>
        <begin position="97"/>
        <end position="119"/>
    </location>
</feature>
<gene>
    <name evidence="2" type="ORF">COV91_04785</name>
</gene>
<dbReference type="EMBL" id="PCVG01000062">
    <property type="protein sequence ID" value="PIQ68309.1"/>
    <property type="molecule type" value="Genomic_DNA"/>
</dbReference>
<proteinExistence type="predicted"/>
<accession>A0A2H0KAP4</accession>
<evidence type="ECO:0000313" key="2">
    <source>
        <dbReference type="EMBL" id="PIQ68309.1"/>
    </source>
</evidence>
<dbReference type="AlphaFoldDB" id="A0A2H0KAP4"/>
<keyword evidence="1" id="KW-0472">Membrane</keyword>
<reference evidence="2 3" key="1">
    <citation type="submission" date="2017-09" db="EMBL/GenBank/DDBJ databases">
        <title>Depth-based differentiation of microbial function through sediment-hosted aquifers and enrichment of novel symbionts in the deep terrestrial subsurface.</title>
        <authorList>
            <person name="Probst A.J."/>
            <person name="Ladd B."/>
            <person name="Jarett J.K."/>
            <person name="Geller-Mcgrath D.E."/>
            <person name="Sieber C.M."/>
            <person name="Emerson J.B."/>
            <person name="Anantharaman K."/>
            <person name="Thomas B.C."/>
            <person name="Malmstrom R."/>
            <person name="Stieglmeier M."/>
            <person name="Klingl A."/>
            <person name="Woyke T."/>
            <person name="Ryan C.M."/>
            <person name="Banfield J.F."/>
        </authorList>
    </citation>
    <scope>NUCLEOTIDE SEQUENCE [LARGE SCALE GENOMIC DNA]</scope>
    <source>
        <strain evidence="2">CG11_big_fil_rev_8_21_14_0_20_46_11</strain>
    </source>
</reference>
<dbReference type="Proteomes" id="UP000229342">
    <property type="component" value="Unassembled WGS sequence"/>
</dbReference>
<protein>
    <submittedName>
        <fullName evidence="2">Uncharacterized protein</fullName>
    </submittedName>
</protein>
<evidence type="ECO:0000313" key="3">
    <source>
        <dbReference type="Proteomes" id="UP000229342"/>
    </source>
</evidence>
<organism evidence="2 3">
    <name type="scientific">Candidatus Taylorbacteria bacterium CG11_big_fil_rev_8_21_14_0_20_46_11</name>
    <dbReference type="NCBI Taxonomy" id="1975025"/>
    <lineage>
        <taxon>Bacteria</taxon>
        <taxon>Candidatus Tayloriibacteriota</taxon>
    </lineage>
</organism>
<name>A0A2H0KAP4_9BACT</name>
<evidence type="ECO:0000256" key="1">
    <source>
        <dbReference type="SAM" id="Phobius"/>
    </source>
</evidence>
<comment type="caution">
    <text evidence="2">The sequence shown here is derived from an EMBL/GenBank/DDBJ whole genome shotgun (WGS) entry which is preliminary data.</text>
</comment>